<reference evidence="2" key="1">
    <citation type="submission" date="2014-11" db="EMBL/GenBank/DDBJ databases">
        <authorList>
            <person name="Amaro Gonzalez C."/>
        </authorList>
    </citation>
    <scope>NUCLEOTIDE SEQUENCE</scope>
</reference>
<evidence type="ECO:0000256" key="1">
    <source>
        <dbReference type="SAM" id="SignalP"/>
    </source>
</evidence>
<feature type="chain" id="PRO_5002435490" evidence="1">
    <location>
        <begin position="28"/>
        <end position="40"/>
    </location>
</feature>
<evidence type="ECO:0000313" key="2">
    <source>
        <dbReference type="EMBL" id="JAI01366.1"/>
    </source>
</evidence>
<reference evidence="2" key="2">
    <citation type="journal article" date="2015" name="Fish Shellfish Immunol.">
        <title>Early steps in the European eel (Anguilla anguilla)-Vibrio vulnificus interaction in the gills: Role of the RtxA13 toxin.</title>
        <authorList>
            <person name="Callol A."/>
            <person name="Pajuelo D."/>
            <person name="Ebbesson L."/>
            <person name="Teles M."/>
            <person name="MacKenzie S."/>
            <person name="Amaro C."/>
        </authorList>
    </citation>
    <scope>NUCLEOTIDE SEQUENCE</scope>
</reference>
<organism evidence="2">
    <name type="scientific">Anguilla anguilla</name>
    <name type="common">European freshwater eel</name>
    <name type="synonym">Muraena anguilla</name>
    <dbReference type="NCBI Taxonomy" id="7936"/>
    <lineage>
        <taxon>Eukaryota</taxon>
        <taxon>Metazoa</taxon>
        <taxon>Chordata</taxon>
        <taxon>Craniata</taxon>
        <taxon>Vertebrata</taxon>
        <taxon>Euteleostomi</taxon>
        <taxon>Actinopterygii</taxon>
        <taxon>Neopterygii</taxon>
        <taxon>Teleostei</taxon>
        <taxon>Anguilliformes</taxon>
        <taxon>Anguillidae</taxon>
        <taxon>Anguilla</taxon>
    </lineage>
</organism>
<protein>
    <submittedName>
        <fullName evidence="2">Uncharacterized protein</fullName>
    </submittedName>
</protein>
<keyword evidence="1" id="KW-0732">Signal</keyword>
<sequence length="40" mass="4524">MRNTAVLVFCSKTVCLLCLVFQQHVNSVNLPLQNSLEFVD</sequence>
<feature type="signal peptide" evidence="1">
    <location>
        <begin position="1"/>
        <end position="27"/>
    </location>
</feature>
<proteinExistence type="predicted"/>
<dbReference type="EMBL" id="GBXM01007212">
    <property type="protein sequence ID" value="JAI01366.1"/>
    <property type="molecule type" value="Transcribed_RNA"/>
</dbReference>
<accession>A0A0E9XHR4</accession>
<name>A0A0E9XHR4_ANGAN</name>
<dbReference type="AlphaFoldDB" id="A0A0E9XHR4"/>